<organism evidence="4 5">
    <name type="scientific">Candidatus Shapirobacteria bacterium CG03_land_8_20_14_0_80_39_12</name>
    <dbReference type="NCBI Taxonomy" id="1974879"/>
    <lineage>
        <taxon>Bacteria</taxon>
        <taxon>Candidatus Shapironibacteriota</taxon>
    </lineage>
</organism>
<keyword evidence="3" id="KW-0812">Transmembrane</keyword>
<dbReference type="InterPro" id="IPR050465">
    <property type="entry name" value="UPF0194_transport"/>
</dbReference>
<reference evidence="5" key="1">
    <citation type="submission" date="2017-09" db="EMBL/GenBank/DDBJ databases">
        <title>Depth-based differentiation of microbial function through sediment-hosted aquifers and enrichment of novel symbionts in the deep terrestrial subsurface.</title>
        <authorList>
            <person name="Probst A.J."/>
            <person name="Ladd B."/>
            <person name="Jarett J.K."/>
            <person name="Geller-Mcgrath D.E."/>
            <person name="Sieber C.M.K."/>
            <person name="Emerson J.B."/>
            <person name="Anantharaman K."/>
            <person name="Thomas B.C."/>
            <person name="Malmstrom R."/>
            <person name="Stieglmeier M."/>
            <person name="Klingl A."/>
            <person name="Woyke T."/>
            <person name="Ryan C.M."/>
            <person name="Banfield J.F."/>
        </authorList>
    </citation>
    <scope>NUCLEOTIDE SEQUENCE [LARGE SCALE GENOMIC DNA]</scope>
</reference>
<keyword evidence="3" id="KW-1133">Transmembrane helix</keyword>
<feature type="transmembrane region" description="Helical" evidence="3">
    <location>
        <begin position="12"/>
        <end position="30"/>
    </location>
</feature>
<keyword evidence="2" id="KW-0175">Coiled coil</keyword>
<gene>
    <name evidence="4" type="ORF">COS54_02530</name>
</gene>
<dbReference type="EMBL" id="PEVC01000046">
    <property type="protein sequence ID" value="PIV00668.1"/>
    <property type="molecule type" value="Genomic_DNA"/>
</dbReference>
<evidence type="ECO:0000256" key="3">
    <source>
        <dbReference type="SAM" id="Phobius"/>
    </source>
</evidence>
<accession>A0A2M7BC37</accession>
<proteinExistence type="predicted"/>
<evidence type="ECO:0000256" key="1">
    <source>
        <dbReference type="ARBA" id="ARBA00004196"/>
    </source>
</evidence>
<dbReference type="PANTHER" id="PTHR32347:SF14">
    <property type="entry name" value="EFFLUX SYSTEM COMPONENT YKNX-RELATED"/>
    <property type="match status" value="1"/>
</dbReference>
<dbReference type="GO" id="GO:0030313">
    <property type="term" value="C:cell envelope"/>
    <property type="evidence" value="ECO:0007669"/>
    <property type="project" value="UniProtKB-SubCell"/>
</dbReference>
<sequence length="187" mass="20494">MFNIIKKKSALFIFITVLVGITIYLLWLTFQPTNSTTSFQTASVTKGNLLVTVSASGSIVSGGSTNVITQASGTITHVYVTEGQNVHAGDKLADMQLDSQGIQNRDQLWSKYLSAKAAIDSVKAKQYALQAQMFADNQTFMNGAIARRLPLSDPTYVQQNAQWLSSEAQYKNQQSCVGCIFKFNTFS</sequence>
<evidence type="ECO:0000313" key="5">
    <source>
        <dbReference type="Proteomes" id="UP000229631"/>
    </source>
</evidence>
<dbReference type="PANTHER" id="PTHR32347">
    <property type="entry name" value="EFFLUX SYSTEM COMPONENT YKNX-RELATED"/>
    <property type="match status" value="1"/>
</dbReference>
<dbReference type="SUPFAM" id="SSF111369">
    <property type="entry name" value="HlyD-like secretion proteins"/>
    <property type="match status" value="1"/>
</dbReference>
<evidence type="ECO:0000313" key="4">
    <source>
        <dbReference type="EMBL" id="PIV00668.1"/>
    </source>
</evidence>
<comment type="subcellular location">
    <subcellularLocation>
        <location evidence="1">Cell envelope</location>
    </subcellularLocation>
</comment>
<evidence type="ECO:0000256" key="2">
    <source>
        <dbReference type="ARBA" id="ARBA00023054"/>
    </source>
</evidence>
<comment type="caution">
    <text evidence="4">The sequence shown here is derived from an EMBL/GenBank/DDBJ whole genome shotgun (WGS) entry which is preliminary data.</text>
</comment>
<protein>
    <submittedName>
        <fullName evidence="4">Uncharacterized protein</fullName>
    </submittedName>
</protein>
<dbReference type="AlphaFoldDB" id="A0A2M7BC37"/>
<name>A0A2M7BC37_9BACT</name>
<dbReference type="Gene3D" id="2.40.50.100">
    <property type="match status" value="1"/>
</dbReference>
<dbReference type="Proteomes" id="UP000229631">
    <property type="component" value="Unassembled WGS sequence"/>
</dbReference>
<keyword evidence="3" id="KW-0472">Membrane</keyword>